<dbReference type="GO" id="GO:0016491">
    <property type="term" value="F:oxidoreductase activity"/>
    <property type="evidence" value="ECO:0007669"/>
    <property type="project" value="UniProtKB-KW"/>
</dbReference>
<name>A0A448Z3K1_9STRA</name>
<dbReference type="PRINTS" id="PR00081">
    <property type="entry name" value="GDHRDH"/>
</dbReference>
<organism evidence="5 6">
    <name type="scientific">Pseudo-nitzschia multistriata</name>
    <dbReference type="NCBI Taxonomy" id="183589"/>
    <lineage>
        <taxon>Eukaryota</taxon>
        <taxon>Sar</taxon>
        <taxon>Stramenopiles</taxon>
        <taxon>Ochrophyta</taxon>
        <taxon>Bacillariophyta</taxon>
        <taxon>Bacillariophyceae</taxon>
        <taxon>Bacillariophycidae</taxon>
        <taxon>Bacillariales</taxon>
        <taxon>Bacillariaceae</taxon>
        <taxon>Pseudo-nitzschia</taxon>
    </lineage>
</organism>
<dbReference type="InterPro" id="IPR036291">
    <property type="entry name" value="NAD(P)-bd_dom_sf"/>
</dbReference>
<evidence type="ECO:0000313" key="6">
    <source>
        <dbReference type="Proteomes" id="UP000291116"/>
    </source>
</evidence>
<keyword evidence="4" id="KW-1133">Transmembrane helix</keyword>
<evidence type="ECO:0000256" key="1">
    <source>
        <dbReference type="ARBA" id="ARBA00006484"/>
    </source>
</evidence>
<evidence type="ECO:0000313" key="5">
    <source>
        <dbReference type="EMBL" id="VEU36608.1"/>
    </source>
</evidence>
<dbReference type="Gene3D" id="3.40.50.720">
    <property type="entry name" value="NAD(P)-binding Rossmann-like Domain"/>
    <property type="match status" value="1"/>
</dbReference>
<keyword evidence="4" id="KW-0812">Transmembrane</keyword>
<dbReference type="PANTHER" id="PTHR24320">
    <property type="entry name" value="RETINOL DEHYDROGENASE"/>
    <property type="match status" value="1"/>
</dbReference>
<keyword evidence="2" id="KW-0560">Oxidoreductase</keyword>
<dbReference type="EMBL" id="CAACVS010000096">
    <property type="protein sequence ID" value="VEU36608.1"/>
    <property type="molecule type" value="Genomic_DNA"/>
</dbReference>
<gene>
    <name evidence="5" type="ORF">PSNMU_V1.4_AUG-EV-PASAV3_0033710</name>
</gene>
<keyword evidence="6" id="KW-1185">Reference proteome</keyword>
<keyword evidence="4" id="KW-0472">Membrane</keyword>
<sequence>MTSDPYFSMARGFGVCNVLTALYSCVAHVWLAFVSRKGGEKVPIPVQPGEEMMRKKFAIVTGANTGIGFEVSRRLVQEYGWDVVLACRSKDKALTARDKINDFDKSCNNRKTAAGKAIVLEQVLDLSDFNSIRRFADAVETEYDNIDVLINNAGRNSSGKSPGNPNLDLMFQSNYLGHFLLTNLLLKKKLLLPPSSVAKNGNKIINLSSVMHHFSKGDSMKGGDFESISSPAYWKRRAYYNDSKNAPSNVYAASKLAAILHSFELNRRYADAHLTAIAVNPGAVNSDIWRGFPKWMREYVFEKIYLTTKQGSEPIVAAAVRNDLVANKNSETGAVVYIQPYANPFSIFGGRLFPNSDEVSSSPQRGPMLPFTEMLGPFVGHLRTIPRLPSNKDVAAETLWRVSSELTEL</sequence>
<accession>A0A448Z3K1</accession>
<dbReference type="AlphaFoldDB" id="A0A448Z3K1"/>
<evidence type="ECO:0000256" key="4">
    <source>
        <dbReference type="SAM" id="Phobius"/>
    </source>
</evidence>
<evidence type="ECO:0000256" key="3">
    <source>
        <dbReference type="RuleBase" id="RU000363"/>
    </source>
</evidence>
<dbReference type="SUPFAM" id="SSF51735">
    <property type="entry name" value="NAD(P)-binding Rossmann-fold domains"/>
    <property type="match status" value="1"/>
</dbReference>
<dbReference type="PANTHER" id="PTHR24320:SF152">
    <property type="entry name" value="SHORT-CHAIN DEHYDROGENASE_REDUCTASE FAMILY PROTEIN"/>
    <property type="match status" value="1"/>
</dbReference>
<reference evidence="5 6" key="1">
    <citation type="submission" date="2019-01" db="EMBL/GenBank/DDBJ databases">
        <authorList>
            <person name="Ferrante I. M."/>
        </authorList>
    </citation>
    <scope>NUCLEOTIDE SEQUENCE [LARGE SCALE GENOMIC DNA]</scope>
    <source>
        <strain evidence="5 6">B856</strain>
    </source>
</reference>
<protein>
    <submittedName>
        <fullName evidence="5">Uncharacterized protein</fullName>
    </submittedName>
</protein>
<proteinExistence type="inferred from homology"/>
<dbReference type="Proteomes" id="UP000291116">
    <property type="component" value="Unassembled WGS sequence"/>
</dbReference>
<dbReference type="Pfam" id="PF00106">
    <property type="entry name" value="adh_short"/>
    <property type="match status" value="1"/>
</dbReference>
<dbReference type="PRINTS" id="PR00080">
    <property type="entry name" value="SDRFAMILY"/>
</dbReference>
<feature type="transmembrane region" description="Helical" evidence="4">
    <location>
        <begin position="12"/>
        <end position="33"/>
    </location>
</feature>
<dbReference type="InterPro" id="IPR002347">
    <property type="entry name" value="SDR_fam"/>
</dbReference>
<evidence type="ECO:0000256" key="2">
    <source>
        <dbReference type="ARBA" id="ARBA00023002"/>
    </source>
</evidence>
<comment type="similarity">
    <text evidence="1 3">Belongs to the short-chain dehydrogenases/reductases (SDR) family.</text>
</comment>
<dbReference type="OrthoDB" id="47007at2759"/>